<sequence>MLYRNIEDFFLNVDTSKKMVGIDFGERKFGIALSDATNLIAIPYIVYERCNTRKDIGVLYNIFSSNNAGSFIVGFPIQLNGQESVMCEKVLSFVNKIIKKYKVNIYLHDERYTTAMATRIAKEAKICRKKSQKIDDKVSAALILQQVLDIMKLYQ</sequence>
<gene>
    <name evidence="7" type="primary">ruvX</name>
    <name evidence="8" type="ORF">LUA81_00260</name>
    <name evidence="7" type="ORF">LUA82_00260</name>
</gene>
<dbReference type="SMART" id="SM00732">
    <property type="entry name" value="YqgFc"/>
    <property type="match status" value="1"/>
</dbReference>
<dbReference type="RefSeq" id="WP_254815709.1">
    <property type="nucleotide sequence ID" value="NZ_CP089285.1"/>
</dbReference>
<keyword evidence="1 5" id="KW-0963">Cytoplasm</keyword>
<dbReference type="PANTHER" id="PTHR33317">
    <property type="entry name" value="POLYNUCLEOTIDYL TRANSFERASE, RIBONUCLEASE H-LIKE SUPERFAMILY PROTEIN"/>
    <property type="match status" value="1"/>
</dbReference>
<dbReference type="InterPro" id="IPR006641">
    <property type="entry name" value="YqgF/RNaseH-like_dom"/>
</dbReference>
<name>A0A9Q9F4J9_9RICK</name>
<dbReference type="EC" id="3.1.-.-" evidence="5"/>
<keyword evidence="2 5" id="KW-0690">Ribosome biogenesis</keyword>
<dbReference type="PANTHER" id="PTHR33317:SF4">
    <property type="entry name" value="POLYNUCLEOTIDYL TRANSFERASE, RIBONUCLEASE H-LIKE SUPERFAMILY PROTEIN"/>
    <property type="match status" value="1"/>
</dbReference>
<evidence type="ECO:0000313" key="7">
    <source>
        <dbReference type="EMBL" id="UTO55982.1"/>
    </source>
</evidence>
<dbReference type="GO" id="GO:0000967">
    <property type="term" value="P:rRNA 5'-end processing"/>
    <property type="evidence" value="ECO:0007669"/>
    <property type="project" value="UniProtKB-UniRule"/>
</dbReference>
<dbReference type="InterPro" id="IPR005227">
    <property type="entry name" value="YqgF"/>
</dbReference>
<feature type="domain" description="YqgF/RNase H-like" evidence="6">
    <location>
        <begin position="17"/>
        <end position="117"/>
    </location>
</feature>
<keyword evidence="4 5" id="KW-0378">Hydrolase</keyword>
<dbReference type="HAMAP" id="MF_00651">
    <property type="entry name" value="Nuclease_YqgF"/>
    <property type="match status" value="1"/>
</dbReference>
<evidence type="ECO:0000259" key="6">
    <source>
        <dbReference type="SMART" id="SM00732"/>
    </source>
</evidence>
<dbReference type="GO" id="GO:0004518">
    <property type="term" value="F:nuclease activity"/>
    <property type="evidence" value="ECO:0007669"/>
    <property type="project" value="UniProtKB-KW"/>
</dbReference>
<dbReference type="SUPFAM" id="SSF53098">
    <property type="entry name" value="Ribonuclease H-like"/>
    <property type="match status" value="1"/>
</dbReference>
<evidence type="ECO:0000313" key="8">
    <source>
        <dbReference type="EMBL" id="UTO56897.1"/>
    </source>
</evidence>
<comment type="similarity">
    <text evidence="5">Belongs to the YqgF HJR family.</text>
</comment>
<proteinExistence type="inferred from homology"/>
<evidence type="ECO:0000313" key="9">
    <source>
        <dbReference type="Proteomes" id="UP001059822"/>
    </source>
</evidence>
<dbReference type="CDD" id="cd16964">
    <property type="entry name" value="YqgF"/>
    <property type="match status" value="1"/>
</dbReference>
<accession>A0A9Q9F4J9</accession>
<dbReference type="EMBL" id="CP089286">
    <property type="protein sequence ID" value="UTO55982.1"/>
    <property type="molecule type" value="Genomic_DNA"/>
</dbReference>
<keyword evidence="3 5" id="KW-0540">Nuclease</keyword>
<dbReference type="InterPro" id="IPR037027">
    <property type="entry name" value="YqgF/RNaseH-like_dom_sf"/>
</dbReference>
<comment type="subcellular location">
    <subcellularLocation>
        <location evidence="5">Cytoplasm</location>
    </subcellularLocation>
</comment>
<dbReference type="NCBIfam" id="TIGR00250">
    <property type="entry name" value="RNAse_H_YqgF"/>
    <property type="match status" value="1"/>
</dbReference>
<protein>
    <recommendedName>
        <fullName evidence="5">Putative pre-16S rRNA nuclease</fullName>
        <ecNumber evidence="5">3.1.-.-</ecNumber>
    </recommendedName>
</protein>
<dbReference type="EMBL" id="CP089285">
    <property type="protein sequence ID" value="UTO56897.1"/>
    <property type="molecule type" value="Genomic_DNA"/>
</dbReference>
<evidence type="ECO:0000256" key="4">
    <source>
        <dbReference type="ARBA" id="ARBA00022801"/>
    </source>
</evidence>
<comment type="function">
    <text evidence="5">Could be a nuclease involved in processing of the 5'-end of pre-16S rRNA.</text>
</comment>
<dbReference type="Proteomes" id="UP001059822">
    <property type="component" value="Chromosome"/>
</dbReference>
<evidence type="ECO:0000313" key="10">
    <source>
        <dbReference type="Proteomes" id="UP001059985"/>
    </source>
</evidence>
<organism evidence="7 9">
    <name type="scientific">Neoehrlichia mikurensis</name>
    <dbReference type="NCBI Taxonomy" id="89586"/>
    <lineage>
        <taxon>Bacteria</taxon>
        <taxon>Pseudomonadati</taxon>
        <taxon>Pseudomonadota</taxon>
        <taxon>Alphaproteobacteria</taxon>
        <taxon>Rickettsiales</taxon>
        <taxon>Anaplasmataceae</taxon>
        <taxon>Candidatus Neoehrlichia</taxon>
    </lineage>
</organism>
<keyword evidence="10" id="KW-1185">Reference proteome</keyword>
<dbReference type="InterPro" id="IPR012337">
    <property type="entry name" value="RNaseH-like_sf"/>
</dbReference>
<dbReference type="Gene3D" id="3.30.420.140">
    <property type="entry name" value="YqgF/RNase H-like domain"/>
    <property type="match status" value="1"/>
</dbReference>
<dbReference type="Proteomes" id="UP001059985">
    <property type="component" value="Chromosome"/>
</dbReference>
<reference evidence="7" key="1">
    <citation type="journal article" date="2022" name="Microorganisms">
        <title>Assembly and Comparison of Ca. Neoehrlichia mikurensis Genomes.</title>
        <authorList>
            <person name="Azagi T."/>
            <person name="Dirks R.P."/>
            <person name="Yebra-Pimentel E.S."/>
            <person name="Schaap P.J."/>
            <person name="Koehorst J.J."/>
            <person name="Esser H.J."/>
            <person name="Sprong H."/>
        </authorList>
    </citation>
    <scope>NUCLEOTIDE SEQUENCE</scope>
    <source>
        <strain evidence="8">18-2804</strain>
        <strain evidence="7">18-2837</strain>
    </source>
</reference>
<evidence type="ECO:0000256" key="3">
    <source>
        <dbReference type="ARBA" id="ARBA00022722"/>
    </source>
</evidence>
<dbReference type="Pfam" id="PF03652">
    <property type="entry name" value="RuvX"/>
    <property type="match status" value="1"/>
</dbReference>
<evidence type="ECO:0000256" key="2">
    <source>
        <dbReference type="ARBA" id="ARBA00022517"/>
    </source>
</evidence>
<dbReference type="GO" id="GO:0005829">
    <property type="term" value="C:cytosol"/>
    <property type="evidence" value="ECO:0007669"/>
    <property type="project" value="TreeGrafter"/>
</dbReference>
<dbReference type="GO" id="GO:0016788">
    <property type="term" value="F:hydrolase activity, acting on ester bonds"/>
    <property type="evidence" value="ECO:0007669"/>
    <property type="project" value="UniProtKB-UniRule"/>
</dbReference>
<evidence type="ECO:0000256" key="5">
    <source>
        <dbReference type="HAMAP-Rule" id="MF_00651"/>
    </source>
</evidence>
<dbReference type="AlphaFoldDB" id="A0A9Q9F4J9"/>
<evidence type="ECO:0000256" key="1">
    <source>
        <dbReference type="ARBA" id="ARBA00022490"/>
    </source>
</evidence>